<feature type="binding site" description="axial binding residue" evidence="5">
    <location>
        <position position="341"/>
    </location>
    <ligand>
        <name>heme c</name>
        <dbReference type="ChEBI" id="CHEBI:61717"/>
        <label>3</label>
    </ligand>
    <ligandPart>
        <name>Fe</name>
        <dbReference type="ChEBI" id="CHEBI:18248"/>
    </ligandPart>
</feature>
<evidence type="ECO:0000259" key="6">
    <source>
        <dbReference type="PROSITE" id="PS51007"/>
    </source>
</evidence>
<feature type="binding site" description="axial binding residue" evidence="5">
    <location>
        <position position="65"/>
    </location>
    <ligand>
        <name>heme c</name>
        <dbReference type="ChEBI" id="CHEBI:61717"/>
        <label>1</label>
    </ligand>
    <ligandPart>
        <name>Fe</name>
        <dbReference type="ChEBI" id="CHEBI:18248"/>
    </ligandPart>
</feature>
<reference evidence="7" key="1">
    <citation type="submission" date="2023-07" db="EMBL/GenBank/DDBJ databases">
        <title>Sorghum-associated microbial communities from plants grown in Nebraska, USA.</title>
        <authorList>
            <person name="Schachtman D."/>
        </authorList>
    </citation>
    <scope>NUCLEOTIDE SEQUENCE</scope>
    <source>
        <strain evidence="7">DS3315</strain>
    </source>
</reference>
<feature type="domain" description="Cytochrome c" evidence="6">
    <location>
        <begin position="192"/>
        <end position="302"/>
    </location>
</feature>
<evidence type="ECO:0000256" key="5">
    <source>
        <dbReference type="PIRSR" id="PIRSR000018-51"/>
    </source>
</evidence>
<evidence type="ECO:0000313" key="7">
    <source>
        <dbReference type="EMBL" id="MDP9973203.1"/>
    </source>
</evidence>
<dbReference type="PIRSF" id="PIRSF000018">
    <property type="entry name" value="Mb_ADH_cyt_c"/>
    <property type="match status" value="1"/>
</dbReference>
<dbReference type="PANTHER" id="PTHR35008:SF4">
    <property type="entry name" value="BLL4482 PROTEIN"/>
    <property type="match status" value="1"/>
</dbReference>
<keyword evidence="2 5" id="KW-0479">Metal-binding</keyword>
<evidence type="ECO:0000256" key="2">
    <source>
        <dbReference type="ARBA" id="ARBA00022723"/>
    </source>
</evidence>
<dbReference type="AlphaFoldDB" id="A0AAW8EJM1"/>
<feature type="binding site" description="covalent" evidence="4">
    <location>
        <position position="210"/>
    </location>
    <ligand>
        <name>heme c</name>
        <dbReference type="ChEBI" id="CHEBI:61717"/>
        <label>2</label>
    </ligand>
</feature>
<dbReference type="SUPFAM" id="SSF46626">
    <property type="entry name" value="Cytochrome c"/>
    <property type="match status" value="3"/>
</dbReference>
<comment type="cofactor">
    <cofactor evidence="4">
        <name>heme c</name>
        <dbReference type="ChEBI" id="CHEBI:61717"/>
    </cofactor>
    <text evidence="4">Binds 3 heme c groups covalently per subunit.</text>
</comment>
<name>A0AAW8EJM1_VARPD</name>
<dbReference type="GO" id="GO:0020037">
    <property type="term" value="F:heme binding"/>
    <property type="evidence" value="ECO:0007669"/>
    <property type="project" value="InterPro"/>
</dbReference>
<dbReference type="EMBL" id="JAUSRV010000011">
    <property type="protein sequence ID" value="MDP9973203.1"/>
    <property type="molecule type" value="Genomic_DNA"/>
</dbReference>
<dbReference type="Pfam" id="PF13442">
    <property type="entry name" value="Cytochrome_CBB3"/>
    <property type="match status" value="1"/>
</dbReference>
<gene>
    <name evidence="7" type="ORF">J2W39_004450</name>
</gene>
<dbReference type="PANTHER" id="PTHR35008">
    <property type="entry name" value="BLL4482 PROTEIN-RELATED"/>
    <property type="match status" value="1"/>
</dbReference>
<dbReference type="Proteomes" id="UP001224845">
    <property type="component" value="Unassembled WGS sequence"/>
</dbReference>
<dbReference type="GO" id="GO:0016020">
    <property type="term" value="C:membrane"/>
    <property type="evidence" value="ECO:0007669"/>
    <property type="project" value="InterPro"/>
</dbReference>
<comment type="caution">
    <text evidence="7">The sequence shown here is derived from an EMBL/GenBank/DDBJ whole genome shotgun (WGS) entry which is preliminary data.</text>
</comment>
<feature type="binding site" description="axial binding residue" evidence="5">
    <location>
        <position position="211"/>
    </location>
    <ligand>
        <name>heme c</name>
        <dbReference type="ChEBI" id="CHEBI:61717"/>
        <label>2</label>
    </ligand>
    <ligandPart>
        <name>Fe</name>
        <dbReference type="ChEBI" id="CHEBI:18248"/>
    </ligandPart>
</feature>
<feature type="binding site" description="covalent" evidence="4">
    <location>
        <position position="61"/>
    </location>
    <ligand>
        <name>heme c</name>
        <dbReference type="ChEBI" id="CHEBI:61717"/>
        <label>1</label>
    </ligand>
</feature>
<feature type="binding site" description="covalent" evidence="4">
    <location>
        <position position="340"/>
    </location>
    <ligand>
        <name>heme c</name>
        <dbReference type="ChEBI" id="CHEBI:61717"/>
        <label>3</label>
    </ligand>
</feature>
<dbReference type="Gene3D" id="1.10.760.10">
    <property type="entry name" value="Cytochrome c-like domain"/>
    <property type="match status" value="3"/>
</dbReference>
<sequence>MKMRHLGWTLLVLVLLLGAAAGGIVALNLRGEDPLPEQAEAFNATPQRVERGRYLALAGNCAGCHTTRGGQPYAGGLPIETPFGTVYSSNLTPDAQNGIGSWSSAHFWRAMHNGRSKDGRLLYPAFPYPNFTQVTREDSDAIYAYLRSLPPAPAPNLAHRLRFPYDTQAALAVWRALSFKPEAFVANTAKPAEWNRGAYLVGGLGHCIACHGSRDSLGATQVKLGLSGGLIAAENWYAPSLADPHQAGLADWPTADVVALLKNGVAPRGSVMGPMADVVFRSTQHLSEADLAAMASYLKDLPGVPAQAAAPVRPAAATTRRDAGTMARGAKIYDQQCAYCHGDQGQGAPGAFPPLAGNRAVNMAETTNLIQVIAHGGYLPSTAGNPRPYGMPPFGQVLDAGDVAAVLTYIRGSWGNDSAPVTQLDTMRR</sequence>
<feature type="domain" description="Cytochrome c" evidence="6">
    <location>
        <begin position="324"/>
        <end position="414"/>
    </location>
</feature>
<feature type="binding site" description="covalent" evidence="4">
    <location>
        <position position="64"/>
    </location>
    <ligand>
        <name>heme c</name>
        <dbReference type="ChEBI" id="CHEBI:61717"/>
        <label>1</label>
    </ligand>
</feature>
<feature type="binding site" description="covalent" evidence="4">
    <location>
        <position position="337"/>
    </location>
    <ligand>
        <name>heme c</name>
        <dbReference type="ChEBI" id="CHEBI:61717"/>
        <label>3</label>
    </ligand>
</feature>
<dbReference type="GO" id="GO:0005506">
    <property type="term" value="F:iron ion binding"/>
    <property type="evidence" value="ECO:0007669"/>
    <property type="project" value="InterPro"/>
</dbReference>
<dbReference type="InterPro" id="IPR051459">
    <property type="entry name" value="Cytochrome_c-type_DH"/>
</dbReference>
<evidence type="ECO:0000256" key="4">
    <source>
        <dbReference type="PIRSR" id="PIRSR000018-50"/>
    </source>
</evidence>
<dbReference type="InterPro" id="IPR036909">
    <property type="entry name" value="Cyt_c-like_dom_sf"/>
</dbReference>
<dbReference type="InterPro" id="IPR009056">
    <property type="entry name" value="Cyt_c-like_dom"/>
</dbReference>
<dbReference type="RefSeq" id="WP_307595659.1">
    <property type="nucleotide sequence ID" value="NZ_CAXUQE020000001.1"/>
</dbReference>
<dbReference type="GO" id="GO:0016614">
    <property type="term" value="F:oxidoreductase activity, acting on CH-OH group of donors"/>
    <property type="evidence" value="ECO:0007669"/>
    <property type="project" value="InterPro"/>
</dbReference>
<evidence type="ECO:0000313" key="8">
    <source>
        <dbReference type="Proteomes" id="UP001224845"/>
    </source>
</evidence>
<organism evidence="7 8">
    <name type="scientific">Variovorax paradoxus</name>
    <dbReference type="NCBI Taxonomy" id="34073"/>
    <lineage>
        <taxon>Bacteria</taxon>
        <taxon>Pseudomonadati</taxon>
        <taxon>Pseudomonadota</taxon>
        <taxon>Betaproteobacteria</taxon>
        <taxon>Burkholderiales</taxon>
        <taxon>Comamonadaceae</taxon>
        <taxon>Variovorax</taxon>
    </lineage>
</organism>
<dbReference type="Pfam" id="PF00034">
    <property type="entry name" value="Cytochrom_C"/>
    <property type="match status" value="2"/>
</dbReference>
<proteinExistence type="predicted"/>
<feature type="binding site" description="covalent" evidence="4">
    <location>
        <position position="207"/>
    </location>
    <ligand>
        <name>heme c</name>
        <dbReference type="ChEBI" id="CHEBI:61717"/>
        <label>2</label>
    </ligand>
</feature>
<evidence type="ECO:0000256" key="1">
    <source>
        <dbReference type="ARBA" id="ARBA00022617"/>
    </source>
</evidence>
<dbReference type="InterPro" id="IPR014353">
    <property type="entry name" value="Membr-bd_ADH_cyt_c"/>
</dbReference>
<accession>A0AAW8EJM1</accession>
<feature type="domain" description="Cytochrome c" evidence="6">
    <location>
        <begin position="47"/>
        <end position="150"/>
    </location>
</feature>
<keyword evidence="1 4" id="KW-0349">Heme</keyword>
<evidence type="ECO:0000256" key="3">
    <source>
        <dbReference type="ARBA" id="ARBA00023004"/>
    </source>
</evidence>
<dbReference type="GO" id="GO:0009055">
    <property type="term" value="F:electron transfer activity"/>
    <property type="evidence" value="ECO:0007669"/>
    <property type="project" value="InterPro"/>
</dbReference>
<protein>
    <submittedName>
        <fullName evidence="7">Mono/diheme cytochrome c family protein</fullName>
    </submittedName>
</protein>
<dbReference type="PROSITE" id="PS51007">
    <property type="entry name" value="CYTC"/>
    <property type="match status" value="3"/>
</dbReference>
<keyword evidence="3 5" id="KW-0408">Iron</keyword>